<evidence type="ECO:0000313" key="3">
    <source>
        <dbReference type="Proteomes" id="UP000281985"/>
    </source>
</evidence>
<keyword evidence="3" id="KW-1185">Reference proteome</keyword>
<evidence type="ECO:0000256" key="1">
    <source>
        <dbReference type="SAM" id="SignalP"/>
    </source>
</evidence>
<protein>
    <submittedName>
        <fullName evidence="2">Uncharacterized protein</fullName>
    </submittedName>
</protein>
<dbReference type="Proteomes" id="UP000281985">
    <property type="component" value="Unassembled WGS sequence"/>
</dbReference>
<proteinExistence type="predicted"/>
<accession>A0A3M0G497</accession>
<feature type="chain" id="PRO_5018163436" evidence="1">
    <location>
        <begin position="26"/>
        <end position="131"/>
    </location>
</feature>
<comment type="caution">
    <text evidence="2">The sequence shown here is derived from an EMBL/GenBank/DDBJ whole genome shotgun (WGS) entry which is preliminary data.</text>
</comment>
<evidence type="ECO:0000313" key="2">
    <source>
        <dbReference type="EMBL" id="RMB56733.1"/>
    </source>
</evidence>
<sequence length="131" mass="14611">MKTTHIMIAGMIFISAFLPAGQAGAKAQTPTTNEKIQKQIDSTGNFNMLDAQAGIFGNLFGASDLNFAGVTDYRSLLARLEIDPEQREEMLTQYHIHRLSQDPAKQDSLKIMVTKMLEKAKQKNLDDPNRN</sequence>
<dbReference type="EMBL" id="REFV01000014">
    <property type="protein sequence ID" value="RMB56733.1"/>
    <property type="molecule type" value="Genomic_DNA"/>
</dbReference>
<reference evidence="2 3" key="1">
    <citation type="submission" date="2018-10" db="EMBL/GenBank/DDBJ databases">
        <title>Dokdonia luteus sp. nov., isolated from sea water.</title>
        <authorList>
            <person name="Zhou L.Y."/>
            <person name="Du Z.J."/>
        </authorList>
    </citation>
    <scope>NUCLEOTIDE SEQUENCE [LARGE SCALE GENOMIC DNA]</scope>
    <source>
        <strain evidence="2 3">SH27</strain>
    </source>
</reference>
<gene>
    <name evidence="2" type="ORF">EAX61_13075</name>
</gene>
<dbReference type="OrthoDB" id="1178642at2"/>
<name>A0A3M0G497_9FLAO</name>
<keyword evidence="1" id="KW-0732">Signal</keyword>
<dbReference type="AlphaFoldDB" id="A0A3M0G497"/>
<dbReference type="RefSeq" id="WP_121918153.1">
    <property type="nucleotide sequence ID" value="NZ_REFV01000014.1"/>
</dbReference>
<feature type="signal peptide" evidence="1">
    <location>
        <begin position="1"/>
        <end position="25"/>
    </location>
</feature>
<organism evidence="2 3">
    <name type="scientific">Dokdonia sinensis</name>
    <dbReference type="NCBI Taxonomy" id="2479847"/>
    <lineage>
        <taxon>Bacteria</taxon>
        <taxon>Pseudomonadati</taxon>
        <taxon>Bacteroidota</taxon>
        <taxon>Flavobacteriia</taxon>
        <taxon>Flavobacteriales</taxon>
        <taxon>Flavobacteriaceae</taxon>
        <taxon>Dokdonia</taxon>
    </lineage>
</organism>